<evidence type="ECO:0000259" key="10">
    <source>
        <dbReference type="Pfam" id="PF16418"/>
    </source>
</evidence>
<dbReference type="FunFam" id="1.25.40.840:FF:000003">
    <property type="entry name" value="Transcription regulator"/>
    <property type="match status" value="1"/>
</dbReference>
<organism evidence="11 12">
    <name type="scientific">Actinidia rufa</name>
    <dbReference type="NCBI Taxonomy" id="165716"/>
    <lineage>
        <taxon>Eukaryota</taxon>
        <taxon>Viridiplantae</taxon>
        <taxon>Streptophyta</taxon>
        <taxon>Embryophyta</taxon>
        <taxon>Tracheophyta</taxon>
        <taxon>Spermatophyta</taxon>
        <taxon>Magnoliopsida</taxon>
        <taxon>eudicotyledons</taxon>
        <taxon>Gunneridae</taxon>
        <taxon>Pentapetalae</taxon>
        <taxon>asterids</taxon>
        <taxon>Ericales</taxon>
        <taxon>Actinidiaceae</taxon>
        <taxon>Actinidia</taxon>
    </lineage>
</organism>
<proteinExistence type="predicted"/>
<evidence type="ECO:0000259" key="9">
    <source>
        <dbReference type="Pfam" id="PF16417"/>
    </source>
</evidence>
<evidence type="ECO:0000256" key="3">
    <source>
        <dbReference type="ARBA" id="ARBA00023015"/>
    </source>
</evidence>
<comment type="subcellular location">
    <subcellularLocation>
        <location evidence="1">Nucleus</location>
    </subcellularLocation>
</comment>
<dbReference type="GO" id="GO:0017148">
    <property type="term" value="P:negative regulation of translation"/>
    <property type="evidence" value="ECO:0007669"/>
    <property type="project" value="InterPro"/>
</dbReference>
<accession>A0A7J0FPM5</accession>
<evidence type="ECO:0000256" key="1">
    <source>
        <dbReference type="ARBA" id="ARBA00004123"/>
    </source>
</evidence>
<dbReference type="InterPro" id="IPR026960">
    <property type="entry name" value="RVT-Znf"/>
</dbReference>
<name>A0A7J0FPM5_9ERIC</name>
<dbReference type="InterPro" id="IPR032191">
    <property type="entry name" value="CNOT1_CAF1_bind"/>
</dbReference>
<dbReference type="GO" id="GO:0030015">
    <property type="term" value="C:CCR4-NOT core complex"/>
    <property type="evidence" value="ECO:0007669"/>
    <property type="project" value="InterPro"/>
</dbReference>
<keyword evidence="12" id="KW-1185">Reference proteome</keyword>
<feature type="domain" description="CCR4-NOT transcription complex subunit 1 CAF1-binding" evidence="8">
    <location>
        <begin position="1073"/>
        <end position="1292"/>
    </location>
</feature>
<dbReference type="Pfam" id="PF16415">
    <property type="entry name" value="CNOT1_CAF1_bind"/>
    <property type="match status" value="1"/>
</dbReference>
<evidence type="ECO:0000313" key="11">
    <source>
        <dbReference type="EMBL" id="GFZ00665.1"/>
    </source>
</evidence>
<evidence type="ECO:0000256" key="4">
    <source>
        <dbReference type="ARBA" id="ARBA00023163"/>
    </source>
</evidence>
<feature type="domain" description="CCR4-NOT transcription complex subunit 1" evidence="6">
    <location>
        <begin position="1416"/>
        <end position="1540"/>
    </location>
</feature>
<keyword evidence="5" id="KW-0539">Nucleus</keyword>
<dbReference type="GO" id="GO:0000289">
    <property type="term" value="P:nuclear-transcribed mRNA poly(A) tail shortening"/>
    <property type="evidence" value="ECO:0007669"/>
    <property type="project" value="UniProtKB-ARBA"/>
</dbReference>
<evidence type="ECO:0000259" key="7">
    <source>
        <dbReference type="Pfam" id="PF13966"/>
    </source>
</evidence>
<dbReference type="InterPro" id="IPR032193">
    <property type="entry name" value="CNOT1_TTP_bind"/>
</dbReference>
<dbReference type="PANTHER" id="PTHR13162">
    <property type="entry name" value="CCR4-NOT TRANSCRIPTION COMPLEX"/>
    <property type="match status" value="1"/>
</dbReference>
<dbReference type="GO" id="GO:0005634">
    <property type="term" value="C:nucleus"/>
    <property type="evidence" value="ECO:0007669"/>
    <property type="project" value="UniProtKB-SubCell"/>
</dbReference>
<dbReference type="GO" id="GO:0000932">
    <property type="term" value="C:P-body"/>
    <property type="evidence" value="ECO:0007669"/>
    <property type="project" value="TreeGrafter"/>
</dbReference>
<dbReference type="Gene3D" id="1.25.40.180">
    <property type="match status" value="1"/>
</dbReference>
<evidence type="ECO:0000259" key="6">
    <source>
        <dbReference type="Pfam" id="PF12842"/>
    </source>
</evidence>
<feature type="domain" description="CCR4-NOT transcription complex subunit 1 TTP binding" evidence="9">
    <location>
        <begin position="821"/>
        <end position="996"/>
    </location>
</feature>
<feature type="domain" description="CCR4-NOT transcription complex subunit 1 HEAT repeat" evidence="10">
    <location>
        <begin position="653"/>
        <end position="799"/>
    </location>
</feature>
<evidence type="ECO:0000313" key="12">
    <source>
        <dbReference type="Proteomes" id="UP000585474"/>
    </source>
</evidence>
<reference evidence="11 12" key="1">
    <citation type="submission" date="2019-07" db="EMBL/GenBank/DDBJ databases">
        <title>De Novo Assembly of kiwifruit Actinidia rufa.</title>
        <authorList>
            <person name="Sugita-Konishi S."/>
            <person name="Sato K."/>
            <person name="Mori E."/>
            <person name="Abe Y."/>
            <person name="Kisaki G."/>
            <person name="Hamano K."/>
            <person name="Suezawa K."/>
            <person name="Otani M."/>
            <person name="Fukuda T."/>
            <person name="Manabe T."/>
            <person name="Gomi K."/>
            <person name="Tabuchi M."/>
            <person name="Akimitsu K."/>
            <person name="Kataoka I."/>
        </authorList>
    </citation>
    <scope>NUCLEOTIDE SEQUENCE [LARGE SCALE GENOMIC DNA]</scope>
    <source>
        <strain evidence="12">cv. Fuchu</strain>
    </source>
</reference>
<dbReference type="PANTHER" id="PTHR13162:SF8">
    <property type="entry name" value="CCR4-NOT TRANSCRIPTION COMPLEX SUBUNIT 1"/>
    <property type="match status" value="1"/>
</dbReference>
<dbReference type="InterPro" id="IPR038535">
    <property type="entry name" value="CNOT1_TTP_bind_sf"/>
</dbReference>
<dbReference type="Pfam" id="PF16418">
    <property type="entry name" value="CNOT1_HEAT"/>
    <property type="match status" value="1"/>
</dbReference>
<comment type="caution">
    <text evidence="11">The sequence shown here is derived from an EMBL/GenBank/DDBJ whole genome shotgun (WGS) entry which is preliminary data.</text>
</comment>
<dbReference type="Gene3D" id="1.25.40.840">
    <property type="entry name" value="CCR4-NOT transcription complex subunit 1 TTP binding domain"/>
    <property type="match status" value="1"/>
</dbReference>
<dbReference type="InterPro" id="IPR024557">
    <property type="entry name" value="CNOT1_dom_4"/>
</dbReference>
<evidence type="ECO:0000259" key="8">
    <source>
        <dbReference type="Pfam" id="PF16415"/>
    </source>
</evidence>
<gene>
    <name evidence="11" type="ORF">Acr_14g0003000</name>
</gene>
<protein>
    <submittedName>
        <fullName evidence="11">Transcription regulator</fullName>
    </submittedName>
</protein>
<dbReference type="OrthoDB" id="1933107at2759"/>
<feature type="domain" description="Reverse transcriptase zinc-binding" evidence="7">
    <location>
        <begin position="141"/>
        <end position="225"/>
    </location>
</feature>
<dbReference type="EMBL" id="BJWL01000014">
    <property type="protein sequence ID" value="GFZ00665.1"/>
    <property type="molecule type" value="Genomic_DNA"/>
</dbReference>
<dbReference type="Proteomes" id="UP000585474">
    <property type="component" value="Unassembled WGS sequence"/>
</dbReference>
<dbReference type="GO" id="GO:0060090">
    <property type="term" value="F:molecular adaptor activity"/>
    <property type="evidence" value="ECO:0007669"/>
    <property type="project" value="TreeGrafter"/>
</dbReference>
<evidence type="ECO:0000256" key="5">
    <source>
        <dbReference type="ARBA" id="ARBA00023242"/>
    </source>
</evidence>
<evidence type="ECO:0000256" key="2">
    <source>
        <dbReference type="ARBA" id="ARBA00022491"/>
    </source>
</evidence>
<keyword evidence="2" id="KW-0678">Repressor</keyword>
<dbReference type="Pfam" id="PF16417">
    <property type="entry name" value="CNOT1_TTP_bind"/>
    <property type="match status" value="1"/>
</dbReference>
<sequence length="1581" mass="176385">MRDFLWNGLENALGIHLVAWKVLNFPKKGGVMGIRDLVLFNKALLGKWIWRFAVKEDKLWCRVLRGKFPELFALAIEQAALVADYWTPSPSGGSWAPLFRRGAQDWELEAFVEFFRLLHEVQPASQETDKWRWKRQGKGRFTVSSFYQTLMGLGDPTFPWKGIWVSSVPSRVCFFGWAAAKGAILTIDNLRRRSIIVTEWRYMCKRDAETTDHLLIHCDAARELWNLVFFIFGIQWVMPRTVRDLFACWSRKSNRGNRRLAWKMYAGYGTEGSILLMQTCLDHLNIHGKDLKNLQLEPIFHSIFKYILDKPNFSTVLCGSLRSEAINEDFLENLSCVLRLSASEKIGIGLALSDSENSDIRMCGKNFCMAQIGELFASHSNLDVFNEGNENDFDTVLAEVEEEMSMADIIKELGYGCTVNVSQCTEMLSLFFPLNEITISRILGTIVRTHTGLEDNQIAFSTFSSALGTGSSSDMPVLSSWNIDVLIDSINQLAPGTNWTSVVENLDHEGFSTSPMRRHFPFLCRFIGMHARFVSIHDPFPIHAICGSVWKNTEGQLSFLKHAVSVPPEVFTFAHSGRQLAYVDAVHGHKFQIGHAHNAWLSLDLFEVLCLLAERGHASAIRSMLKHPLEHCPEVLLLGMAHINTAYNLLQYEISSAVLPMILKNSLGSGMILHLWRVNPNLLLRGFLDANTTDPDDMSRVLDICEELKILLQVLEIVPSYFGIRLAALASRKELVDLENWLSSNLSTSASIFLEECLKFLKEIQFGASQDVSADHFNSSGALPNLYSETIPTFLKVLQAHTGLIISSQLSEEVDKLTYMNANSRMKNDGASDSSPSDGYADDIEAEANSYFHQMFSGQLTIDTMIQMLARFKESLEKREQSIFECMIGNLFEEYKFFPKYPEKQLKIAAVLFGSLIKHQLVTHLTLGIALRGVLDALRKPTDSKMFVFGTKALEQFVDRLIEWPQYCNHILQISHLRGSHSELVAFIERALDQISSGHSESDGGHNASADQHGSIQATATNMEPQSVVSSSVLSSSTGFTRTSRAITSARFGSALNIETLVAAAERRETPLETPASEIQDKISFIVNNLSAANFEAKAKDFSEILKEQYYPWFAQYIVMKRASIEPNFHDLYLKFLDKVNSKPLNKEIVQATYENCKVLLGSDLIKSSSEERSLLKNLGSWLGKSTIGRNQVLRGREIDPKSLIIEAYEKGLMIAVIPFTSKVLEPCQSSQAYQPPNPWTMGILGLLAEIYAMPNLKMNLKFDIEVLFKNLGVDLKDVTPTSLLKDRVRQVEGNPDFSNKDVGVSQQQMVGEVKSGTISTLNQVELPLEAASASHAGGHSHILSQYTAPLHLSSGTLTEDEKLAALGLSDQLPSAQGLLQRQSSFSVSQLPTPASNIEQQVIVNPKLHALGLYLHFQSVVPIAMDRAIKEIVSGIVQRSVSIATQTTKELVLKDYAMELDETRIRNAAHLMVASLAGSLAHVTCKEPLRGSISSQLRNSLQGLSIANELLEQAVQLVTNDNLDLGCALIEQAATEKIMRLKSSITMMKSNLERGSPCLNLLDGLNRLASEPFNGDGKRAI</sequence>
<keyword evidence="3" id="KW-0805">Transcription regulation</keyword>
<dbReference type="Pfam" id="PF12842">
    <property type="entry name" value="DUF3819"/>
    <property type="match status" value="1"/>
</dbReference>
<dbReference type="InterPro" id="IPR040398">
    <property type="entry name" value="Not1"/>
</dbReference>
<dbReference type="FunFam" id="1.25.40.180:FF:000012">
    <property type="entry name" value="Ccr4-Not transcription complex subunit"/>
    <property type="match status" value="1"/>
</dbReference>
<keyword evidence="4" id="KW-0804">Transcription</keyword>
<dbReference type="InterPro" id="IPR032194">
    <property type="entry name" value="CNOT1_HEAT"/>
</dbReference>
<dbReference type="Pfam" id="PF13966">
    <property type="entry name" value="zf-RVT"/>
    <property type="match status" value="1"/>
</dbReference>